<name>A0A5M9J0W1_9PSED</name>
<sequence length="115" mass="13855">MKNKPNMSIIRGLLFTYDIENTDDLKRENLISSKNINTEKELIELIDELTKPEFLSYTKQEQEWFIDSIEHYLSIEDNFDSIFKTMATYFSEPVINQQMFMRTLLGRLRQYRNTQ</sequence>
<evidence type="ECO:0000313" key="2">
    <source>
        <dbReference type="Proteomes" id="UP000323425"/>
    </source>
</evidence>
<evidence type="ECO:0000313" key="1">
    <source>
        <dbReference type="EMBL" id="KAA8561799.1"/>
    </source>
</evidence>
<dbReference type="RefSeq" id="WP_150293314.1">
    <property type="nucleotide sequence ID" value="NZ_VTFH01000001.1"/>
</dbReference>
<dbReference type="EMBL" id="VTFH01000001">
    <property type="protein sequence ID" value="KAA8561799.1"/>
    <property type="molecule type" value="Genomic_DNA"/>
</dbReference>
<dbReference type="Proteomes" id="UP000323425">
    <property type="component" value="Unassembled WGS sequence"/>
</dbReference>
<accession>A0A5M9J0W1</accession>
<reference evidence="1 2" key="1">
    <citation type="journal article" date="2018" name="Plant Biotechnol. Rep.">
        <title>Diversity and antifungal activity of endophytic bacteria associated with Panax ginseng seedlings.</title>
        <authorList>
            <person name="Park J.M."/>
            <person name="Hong C.E."/>
            <person name="Jo S.H."/>
        </authorList>
    </citation>
    <scope>NUCLEOTIDE SEQUENCE [LARGE SCALE GENOMIC DNA]</scope>
    <source>
        <strain evidence="1 2">PgKB38</strain>
    </source>
</reference>
<comment type="caution">
    <text evidence="1">The sequence shown here is derived from an EMBL/GenBank/DDBJ whole genome shotgun (WGS) entry which is preliminary data.</text>
</comment>
<evidence type="ECO:0008006" key="3">
    <source>
        <dbReference type="Google" id="ProtNLM"/>
    </source>
</evidence>
<organism evidence="1 2">
    <name type="scientific">Pseudomonas extremaustralis</name>
    <dbReference type="NCBI Taxonomy" id="359110"/>
    <lineage>
        <taxon>Bacteria</taxon>
        <taxon>Pseudomonadati</taxon>
        <taxon>Pseudomonadota</taxon>
        <taxon>Gammaproteobacteria</taxon>
        <taxon>Pseudomonadales</taxon>
        <taxon>Pseudomonadaceae</taxon>
        <taxon>Pseudomonas</taxon>
    </lineage>
</organism>
<gene>
    <name evidence="1" type="ORF">FX985_01864</name>
</gene>
<dbReference type="AlphaFoldDB" id="A0A5M9J0W1"/>
<protein>
    <recommendedName>
        <fullName evidence="3">CdiI immunity protein domain-containing protein</fullName>
    </recommendedName>
</protein>
<proteinExistence type="predicted"/>